<proteinExistence type="predicted"/>
<keyword evidence="3" id="KW-1185">Reference proteome</keyword>
<keyword evidence="1" id="KW-0472">Membrane</keyword>
<dbReference type="Proteomes" id="UP000204391">
    <property type="component" value="Chromosome"/>
</dbReference>
<dbReference type="AlphaFoldDB" id="A0A221MAG8"/>
<feature type="transmembrane region" description="Helical" evidence="1">
    <location>
        <begin position="282"/>
        <end position="301"/>
    </location>
</feature>
<organism evidence="2 3">
    <name type="scientific">Virgibacillus necropolis</name>
    <dbReference type="NCBI Taxonomy" id="163877"/>
    <lineage>
        <taxon>Bacteria</taxon>
        <taxon>Bacillati</taxon>
        <taxon>Bacillota</taxon>
        <taxon>Bacilli</taxon>
        <taxon>Bacillales</taxon>
        <taxon>Bacillaceae</taxon>
        <taxon>Virgibacillus</taxon>
    </lineage>
</organism>
<feature type="transmembrane region" description="Helical" evidence="1">
    <location>
        <begin position="131"/>
        <end position="164"/>
    </location>
</feature>
<feature type="transmembrane region" description="Helical" evidence="1">
    <location>
        <begin position="219"/>
        <end position="242"/>
    </location>
</feature>
<protein>
    <recommendedName>
        <fullName evidence="4">YkoS</fullName>
    </recommendedName>
</protein>
<gene>
    <name evidence="2" type="ORF">CFK40_06075</name>
</gene>
<dbReference type="EMBL" id="CP022437">
    <property type="protein sequence ID" value="ASN04612.1"/>
    <property type="molecule type" value="Genomic_DNA"/>
</dbReference>
<dbReference type="KEGG" id="vne:CFK40_06075"/>
<feature type="transmembrane region" description="Helical" evidence="1">
    <location>
        <begin position="347"/>
        <end position="368"/>
    </location>
</feature>
<feature type="transmembrane region" description="Helical" evidence="1">
    <location>
        <begin position="88"/>
        <end position="119"/>
    </location>
</feature>
<dbReference type="InterPro" id="IPR046107">
    <property type="entry name" value="DUF6044"/>
</dbReference>
<keyword evidence="1" id="KW-0812">Transmembrane</keyword>
<feature type="transmembrane region" description="Helical" evidence="1">
    <location>
        <begin position="308"/>
        <end position="327"/>
    </location>
</feature>
<evidence type="ECO:0008006" key="4">
    <source>
        <dbReference type="Google" id="ProtNLM"/>
    </source>
</evidence>
<name>A0A221MAG8_9BACI</name>
<dbReference type="RefSeq" id="WP_089531463.1">
    <property type="nucleotide sequence ID" value="NZ_CP022437.1"/>
</dbReference>
<accession>A0A221MAG8</accession>
<evidence type="ECO:0000313" key="2">
    <source>
        <dbReference type="EMBL" id="ASN04612.1"/>
    </source>
</evidence>
<reference evidence="2 3" key="1">
    <citation type="journal article" date="2003" name="Int. J. Syst. Evol. Microbiol.">
        <title>Virgibacillus carmonensis sp. nov., Virgibacillus necropolis sp. nov. and Virgibacillus picturae sp. nov., three novel species isolated from deteriorated mural paintings, transfer of the species of the genus salibacillus to Virgibacillus, as Virgibacillus marismortui comb. nov. and Virgibacillus salexigens comb. nov., and emended description of the genus Virgibacillus.</title>
        <authorList>
            <person name="Heyrman J."/>
            <person name="Logan N.A."/>
            <person name="Busse H.J."/>
            <person name="Balcaen A."/>
            <person name="Lebbe L."/>
            <person name="Rodriguez-Diaz M."/>
            <person name="Swings J."/>
            <person name="De Vos P."/>
        </authorList>
    </citation>
    <scope>NUCLEOTIDE SEQUENCE [LARGE SCALE GENOMIC DNA]</scope>
    <source>
        <strain evidence="2 3">LMG 19488</strain>
    </source>
</reference>
<feature type="transmembrane region" description="Helical" evidence="1">
    <location>
        <begin position="12"/>
        <end position="32"/>
    </location>
</feature>
<sequence>MWSTIFTNFSKYKFILIACLIIIGYLMPYYLLGENTHIRVHDNLDSNIVWYKILAESGNIFSMPYTEFPNVINGLPRSSLPSGFDAMVWLYVLFGPFTAYVINQTIMRFVAFFGMYLLLKTTIIPQVKSSWISVGVALAFSMLPFWPSGALSIAGLPLALHIFLTIRKHGTGAPKPYWVILFLFPFFSSFILTFVFFLSLIGILWLVDWIRTKHINLPFFLAISLMSLLYLIKNYLVIYSMFINSGFTSHRDELNLGHKDLQGTFQLFLDNFMEGHTHDMDFHQWIIFPVVGLALLVAAYYKLKPKWLVGYLFVNGLLSLIYAFWYWEGMRVVKDNFMVANTFNFSRIHFLHPLFWYLCFALALAILYKYVKFGKWLAALLIVLQCTLLFQLNEENKYEEIGTPTFKEFYSTELFQEIEEYIGKDQSDYRVVSVAMHPTIAQYNGFYTLDTYNTSYPLSYKKKFRKIIAPELEENKKLENYYDTWGSRAYMFVSEIGKHYLFSKNSERVIDHLDINTKALENLGGDYIFSALPIKNHKEIGLTFEKSFESASSPWKIYLYKVKLHSVGVLLPVKLR</sequence>
<dbReference type="OrthoDB" id="2349131at2"/>
<keyword evidence="1" id="KW-1133">Transmembrane helix</keyword>
<evidence type="ECO:0000256" key="1">
    <source>
        <dbReference type="SAM" id="Phobius"/>
    </source>
</evidence>
<feature type="transmembrane region" description="Helical" evidence="1">
    <location>
        <begin position="176"/>
        <end position="207"/>
    </location>
</feature>
<evidence type="ECO:0000313" key="3">
    <source>
        <dbReference type="Proteomes" id="UP000204391"/>
    </source>
</evidence>
<dbReference type="Pfam" id="PF19510">
    <property type="entry name" value="DUF6044"/>
    <property type="match status" value="1"/>
</dbReference>